<dbReference type="Proteomes" id="UP000321750">
    <property type="component" value="Unassembled WGS sequence"/>
</dbReference>
<name>A0A512JIG7_9HYPH</name>
<evidence type="ECO:0000313" key="2">
    <source>
        <dbReference type="EMBL" id="GEP09749.1"/>
    </source>
</evidence>
<dbReference type="EMBL" id="BJZV01000007">
    <property type="protein sequence ID" value="GEP09749.1"/>
    <property type="molecule type" value="Genomic_DNA"/>
</dbReference>
<organism evidence="2 3">
    <name type="scientific">Methylobacterium gnaphalii</name>
    <dbReference type="NCBI Taxonomy" id="1010610"/>
    <lineage>
        <taxon>Bacteria</taxon>
        <taxon>Pseudomonadati</taxon>
        <taxon>Pseudomonadota</taxon>
        <taxon>Alphaproteobacteria</taxon>
        <taxon>Hyphomicrobiales</taxon>
        <taxon>Methylobacteriaceae</taxon>
        <taxon>Methylobacterium</taxon>
    </lineage>
</organism>
<accession>A0A512JIG7</accession>
<reference evidence="2 3" key="1">
    <citation type="submission" date="2019-07" db="EMBL/GenBank/DDBJ databases">
        <title>Whole genome shotgun sequence of Methylobacterium gnaphalii NBRC 107716.</title>
        <authorList>
            <person name="Hosoyama A."/>
            <person name="Uohara A."/>
            <person name="Ohji S."/>
            <person name="Ichikawa N."/>
        </authorList>
    </citation>
    <scope>NUCLEOTIDE SEQUENCE [LARGE SCALE GENOMIC DNA]</scope>
    <source>
        <strain evidence="2 3">NBRC 107716</strain>
    </source>
</reference>
<gene>
    <name evidence="2" type="ORF">MGN01_15940</name>
</gene>
<dbReference type="RefSeq" id="WP_238258437.1">
    <property type="nucleotide sequence ID" value="NZ_BJZV01000007.1"/>
</dbReference>
<evidence type="ECO:0000313" key="3">
    <source>
        <dbReference type="Proteomes" id="UP000321750"/>
    </source>
</evidence>
<evidence type="ECO:0000256" key="1">
    <source>
        <dbReference type="SAM" id="MobiDB-lite"/>
    </source>
</evidence>
<sequence>MKKQKETIEPTAVDACDRVGLTSSEWLAFIAPGDTFRHPRDVILHPTLSVAEKRAILAWWASDIHAVDSSPWLRCLPGSASQAVPVGDVFAALAELDSDFIPEPADGSITVPFREPHRDPFPEPHWLRGSWRDDGDDDDPPPCPATIMRQPKSPRGGVEAIAAAA</sequence>
<feature type="region of interest" description="Disordered" evidence="1">
    <location>
        <begin position="113"/>
        <end position="165"/>
    </location>
</feature>
<protein>
    <submittedName>
        <fullName evidence="2">Uncharacterized protein</fullName>
    </submittedName>
</protein>
<keyword evidence="3" id="KW-1185">Reference proteome</keyword>
<proteinExistence type="predicted"/>
<comment type="caution">
    <text evidence="2">The sequence shown here is derived from an EMBL/GenBank/DDBJ whole genome shotgun (WGS) entry which is preliminary data.</text>
</comment>
<feature type="compositionally biased region" description="Basic and acidic residues" evidence="1">
    <location>
        <begin position="114"/>
        <end position="133"/>
    </location>
</feature>
<dbReference type="AlphaFoldDB" id="A0A512JIG7"/>